<dbReference type="SUPFAM" id="SSF51695">
    <property type="entry name" value="PLC-like phosphodiesterases"/>
    <property type="match status" value="1"/>
</dbReference>
<dbReference type="InterPro" id="IPR017946">
    <property type="entry name" value="PLC-like_Pdiesterase_TIM-brl"/>
</dbReference>
<evidence type="ECO:0000313" key="2">
    <source>
        <dbReference type="EMBL" id="KAK4218093.1"/>
    </source>
</evidence>
<gene>
    <name evidence="2" type="ORF">QBC37DRAFT_470246</name>
</gene>
<evidence type="ECO:0000256" key="1">
    <source>
        <dbReference type="SAM" id="MobiDB-lite"/>
    </source>
</evidence>
<feature type="compositionally biased region" description="Low complexity" evidence="1">
    <location>
        <begin position="20"/>
        <end position="38"/>
    </location>
</feature>
<comment type="caution">
    <text evidence="2">The sequence shown here is derived from an EMBL/GenBank/DDBJ whole genome shotgun (WGS) entry which is preliminary data.</text>
</comment>
<dbReference type="Proteomes" id="UP001301769">
    <property type="component" value="Unassembled WGS sequence"/>
</dbReference>
<dbReference type="GO" id="GO:0008081">
    <property type="term" value="F:phosphoric diester hydrolase activity"/>
    <property type="evidence" value="ECO:0007669"/>
    <property type="project" value="InterPro"/>
</dbReference>
<dbReference type="Pfam" id="PF26146">
    <property type="entry name" value="PI-PLC_X"/>
    <property type="match status" value="1"/>
</dbReference>
<dbReference type="AlphaFoldDB" id="A0AAN7BBR1"/>
<dbReference type="InterPro" id="IPR051057">
    <property type="entry name" value="PI-PLC_domain"/>
</dbReference>
<keyword evidence="3" id="KW-1185">Reference proteome</keyword>
<dbReference type="EMBL" id="MU858055">
    <property type="protein sequence ID" value="KAK4218093.1"/>
    <property type="molecule type" value="Genomic_DNA"/>
</dbReference>
<proteinExistence type="predicted"/>
<reference evidence="2" key="1">
    <citation type="journal article" date="2023" name="Mol. Phylogenet. Evol.">
        <title>Genome-scale phylogeny and comparative genomics of the fungal order Sordariales.</title>
        <authorList>
            <person name="Hensen N."/>
            <person name="Bonometti L."/>
            <person name="Westerberg I."/>
            <person name="Brannstrom I.O."/>
            <person name="Guillou S."/>
            <person name="Cros-Aarteil S."/>
            <person name="Calhoun S."/>
            <person name="Haridas S."/>
            <person name="Kuo A."/>
            <person name="Mondo S."/>
            <person name="Pangilinan J."/>
            <person name="Riley R."/>
            <person name="LaButti K."/>
            <person name="Andreopoulos B."/>
            <person name="Lipzen A."/>
            <person name="Chen C."/>
            <person name="Yan M."/>
            <person name="Daum C."/>
            <person name="Ng V."/>
            <person name="Clum A."/>
            <person name="Steindorff A."/>
            <person name="Ohm R.A."/>
            <person name="Martin F."/>
            <person name="Silar P."/>
            <person name="Natvig D.O."/>
            <person name="Lalanne C."/>
            <person name="Gautier V."/>
            <person name="Ament-Velasquez S.L."/>
            <person name="Kruys A."/>
            <person name="Hutchinson M.I."/>
            <person name="Powell A.J."/>
            <person name="Barry K."/>
            <person name="Miller A.N."/>
            <person name="Grigoriev I.V."/>
            <person name="Debuchy R."/>
            <person name="Gladieux P."/>
            <person name="Hiltunen Thoren M."/>
            <person name="Johannesson H."/>
        </authorList>
    </citation>
    <scope>NUCLEOTIDE SEQUENCE</scope>
    <source>
        <strain evidence="2">PSN293</strain>
    </source>
</reference>
<evidence type="ECO:0000313" key="3">
    <source>
        <dbReference type="Proteomes" id="UP001301769"/>
    </source>
</evidence>
<organism evidence="2 3">
    <name type="scientific">Rhypophila decipiens</name>
    <dbReference type="NCBI Taxonomy" id="261697"/>
    <lineage>
        <taxon>Eukaryota</taxon>
        <taxon>Fungi</taxon>
        <taxon>Dikarya</taxon>
        <taxon>Ascomycota</taxon>
        <taxon>Pezizomycotina</taxon>
        <taxon>Sordariomycetes</taxon>
        <taxon>Sordariomycetidae</taxon>
        <taxon>Sordariales</taxon>
        <taxon>Naviculisporaceae</taxon>
        <taxon>Rhypophila</taxon>
    </lineage>
</organism>
<dbReference type="GO" id="GO:0006629">
    <property type="term" value="P:lipid metabolic process"/>
    <property type="evidence" value="ECO:0007669"/>
    <property type="project" value="InterPro"/>
</dbReference>
<dbReference type="PANTHER" id="PTHR13593:SF80">
    <property type="entry name" value="PLC-LIKE PHOSPHODIESTERASE"/>
    <property type="match status" value="1"/>
</dbReference>
<reference evidence="2" key="2">
    <citation type="submission" date="2023-05" db="EMBL/GenBank/DDBJ databases">
        <authorList>
            <consortium name="Lawrence Berkeley National Laboratory"/>
            <person name="Steindorff A."/>
            <person name="Hensen N."/>
            <person name="Bonometti L."/>
            <person name="Westerberg I."/>
            <person name="Brannstrom I.O."/>
            <person name="Guillou S."/>
            <person name="Cros-Aarteil S."/>
            <person name="Calhoun S."/>
            <person name="Haridas S."/>
            <person name="Kuo A."/>
            <person name="Mondo S."/>
            <person name="Pangilinan J."/>
            <person name="Riley R."/>
            <person name="Labutti K."/>
            <person name="Andreopoulos B."/>
            <person name="Lipzen A."/>
            <person name="Chen C."/>
            <person name="Yanf M."/>
            <person name="Daum C."/>
            <person name="Ng V."/>
            <person name="Clum A."/>
            <person name="Ohm R."/>
            <person name="Martin F."/>
            <person name="Silar P."/>
            <person name="Natvig D."/>
            <person name="Lalanne C."/>
            <person name="Gautier V."/>
            <person name="Ament-Velasquez S.L."/>
            <person name="Kruys A."/>
            <person name="Hutchinson M.I."/>
            <person name="Powell A.J."/>
            <person name="Barry K."/>
            <person name="Miller A.N."/>
            <person name="Grigoriev I.V."/>
            <person name="Debuchy R."/>
            <person name="Gladieux P."/>
            <person name="Thoren M.H."/>
            <person name="Johannesson H."/>
        </authorList>
    </citation>
    <scope>NUCLEOTIDE SEQUENCE</scope>
    <source>
        <strain evidence="2">PSN293</strain>
    </source>
</reference>
<feature type="region of interest" description="Disordered" evidence="1">
    <location>
        <begin position="20"/>
        <end position="41"/>
    </location>
</feature>
<protein>
    <submittedName>
        <fullName evidence="2">PLC-like phosphodiesterase</fullName>
    </submittedName>
</protein>
<sequence length="375" mass="39747">MNLCHSSGNTGIAWRYTQSTAPSSSSSSISSTPTSTSSLAPGTACNNSPNLCAQSYSNITHMGAHDSSFVRDASTGYSPFGNQFFNATVALSAGIRLLQGQVYNENGTLKLCHTSCDLLDAGTLEDWLSKIKFWMDDNPNEVVTLLLVNSDNVAASSYGSVFESSGISTYGHIHTSPSTASVSSWPTLGEMISSNKRLITFIASVEYSTTYPYLLNEFAHVFETPYQNYGLSNFTCNLDRPSSMRTARAAISGAMMPLMNHFSYKKYSDSIDVPNVSDIDTTNSPSTSTTGALGQHADSCVSAWGAGIKPVFMLVDFYDKGPAIDTADRLNGVTNPVGRKSSQEAAGSSAGMKVKLGGGGFTVALVAFWGAALIA</sequence>
<dbReference type="Gene3D" id="3.20.20.190">
    <property type="entry name" value="Phosphatidylinositol (PI) phosphodiesterase"/>
    <property type="match status" value="1"/>
</dbReference>
<accession>A0AAN7BBR1</accession>
<dbReference type="PANTHER" id="PTHR13593">
    <property type="match status" value="1"/>
</dbReference>
<name>A0AAN7BBR1_9PEZI</name>